<dbReference type="InterPro" id="IPR017907">
    <property type="entry name" value="Znf_RING_CS"/>
</dbReference>
<dbReference type="EMBL" id="KZ992452">
    <property type="protein sequence ID" value="RKP10453.1"/>
    <property type="molecule type" value="Genomic_DNA"/>
</dbReference>
<keyword evidence="7" id="KW-1185">Reference proteome</keyword>
<protein>
    <recommendedName>
        <fullName evidence="5">RING-type domain-containing protein</fullName>
    </recommendedName>
</protein>
<proteinExistence type="predicted"/>
<evidence type="ECO:0000256" key="3">
    <source>
        <dbReference type="ARBA" id="ARBA00022833"/>
    </source>
</evidence>
<dbReference type="SUPFAM" id="SSF57850">
    <property type="entry name" value="RING/U-box"/>
    <property type="match status" value="1"/>
</dbReference>
<dbReference type="InterPro" id="IPR001841">
    <property type="entry name" value="Znf_RING"/>
</dbReference>
<sequence>MGTPFPPSAATPKSALAAAPVPATAAAATVQETVLTDLQQALRCGICLDQLRDPRTLPCQHTFCGECLQLLIEAAASAQSGAVEVAVRCPLKCATRLSTRADAQAARRLPVNYVVARVLEATSQLPGEEMLERRSRRNNGDRWRGDEQKHGLLSTLRLSRWNKSCATDERSFCNRSMRHLMHSSRKIREMTQT</sequence>
<dbReference type="OrthoDB" id="6270329at2759"/>
<dbReference type="GO" id="GO:0008270">
    <property type="term" value="F:zinc ion binding"/>
    <property type="evidence" value="ECO:0007669"/>
    <property type="project" value="UniProtKB-KW"/>
</dbReference>
<evidence type="ECO:0000256" key="4">
    <source>
        <dbReference type="PROSITE-ProRule" id="PRU00175"/>
    </source>
</evidence>
<dbReference type="STRING" id="78915.A0A4P9XVX8"/>
<keyword evidence="1" id="KW-0479">Metal-binding</keyword>
<dbReference type="PROSITE" id="PS50089">
    <property type="entry name" value="ZF_RING_2"/>
    <property type="match status" value="1"/>
</dbReference>
<dbReference type="AlphaFoldDB" id="A0A4P9XVX8"/>
<accession>A0A4P9XVX8</accession>
<feature type="domain" description="RING-type" evidence="5">
    <location>
        <begin position="44"/>
        <end position="91"/>
    </location>
</feature>
<dbReference type="PANTHER" id="PTHR25462:SF296">
    <property type="entry name" value="MEIOTIC P26, ISOFORM F"/>
    <property type="match status" value="1"/>
</dbReference>
<keyword evidence="2 4" id="KW-0863">Zinc-finger</keyword>
<organism evidence="6 7">
    <name type="scientific">Thamnocephalis sphaerospora</name>
    <dbReference type="NCBI Taxonomy" id="78915"/>
    <lineage>
        <taxon>Eukaryota</taxon>
        <taxon>Fungi</taxon>
        <taxon>Fungi incertae sedis</taxon>
        <taxon>Zoopagomycota</taxon>
        <taxon>Zoopagomycotina</taxon>
        <taxon>Zoopagomycetes</taxon>
        <taxon>Zoopagales</taxon>
        <taxon>Sigmoideomycetaceae</taxon>
        <taxon>Thamnocephalis</taxon>
    </lineage>
</organism>
<dbReference type="PANTHER" id="PTHR25462">
    <property type="entry name" value="BONUS, ISOFORM C-RELATED"/>
    <property type="match status" value="1"/>
</dbReference>
<evidence type="ECO:0000256" key="1">
    <source>
        <dbReference type="ARBA" id="ARBA00022723"/>
    </source>
</evidence>
<dbReference type="Proteomes" id="UP000271241">
    <property type="component" value="Unassembled WGS sequence"/>
</dbReference>
<dbReference type="InterPro" id="IPR013083">
    <property type="entry name" value="Znf_RING/FYVE/PHD"/>
</dbReference>
<dbReference type="InterPro" id="IPR047153">
    <property type="entry name" value="TRIM45/56/19-like"/>
</dbReference>
<dbReference type="Pfam" id="PF13445">
    <property type="entry name" value="zf-RING_UBOX"/>
    <property type="match status" value="1"/>
</dbReference>
<dbReference type="InterPro" id="IPR027370">
    <property type="entry name" value="Znf-RING_euk"/>
</dbReference>
<reference evidence="7" key="1">
    <citation type="journal article" date="2018" name="Nat. Microbiol.">
        <title>Leveraging single-cell genomics to expand the fungal tree of life.</title>
        <authorList>
            <person name="Ahrendt S.R."/>
            <person name="Quandt C.A."/>
            <person name="Ciobanu D."/>
            <person name="Clum A."/>
            <person name="Salamov A."/>
            <person name="Andreopoulos B."/>
            <person name="Cheng J.F."/>
            <person name="Woyke T."/>
            <person name="Pelin A."/>
            <person name="Henrissat B."/>
            <person name="Reynolds N.K."/>
            <person name="Benny G.L."/>
            <person name="Smith M.E."/>
            <person name="James T.Y."/>
            <person name="Grigoriev I.V."/>
        </authorList>
    </citation>
    <scope>NUCLEOTIDE SEQUENCE [LARGE SCALE GENOMIC DNA]</scope>
    <source>
        <strain evidence="7">RSA 1356</strain>
    </source>
</reference>
<name>A0A4P9XVX8_9FUNG</name>
<keyword evidence="3" id="KW-0862">Zinc</keyword>
<dbReference type="Gene3D" id="3.30.40.10">
    <property type="entry name" value="Zinc/RING finger domain, C3HC4 (zinc finger)"/>
    <property type="match status" value="1"/>
</dbReference>
<evidence type="ECO:0000259" key="5">
    <source>
        <dbReference type="PROSITE" id="PS50089"/>
    </source>
</evidence>
<gene>
    <name evidence="6" type="ORF">THASP1DRAFT_21856</name>
</gene>
<evidence type="ECO:0000313" key="7">
    <source>
        <dbReference type="Proteomes" id="UP000271241"/>
    </source>
</evidence>
<evidence type="ECO:0000256" key="2">
    <source>
        <dbReference type="ARBA" id="ARBA00022771"/>
    </source>
</evidence>
<dbReference type="SMART" id="SM00184">
    <property type="entry name" value="RING"/>
    <property type="match status" value="1"/>
</dbReference>
<dbReference type="PROSITE" id="PS00518">
    <property type="entry name" value="ZF_RING_1"/>
    <property type="match status" value="1"/>
</dbReference>
<evidence type="ECO:0000313" key="6">
    <source>
        <dbReference type="EMBL" id="RKP10453.1"/>
    </source>
</evidence>